<evidence type="ECO:0008006" key="3">
    <source>
        <dbReference type="Google" id="ProtNLM"/>
    </source>
</evidence>
<protein>
    <recommendedName>
        <fullName evidence="3">MULE transposase domain-containing protein</fullName>
    </recommendedName>
</protein>
<name>A0ABD3UFC8_SINWO</name>
<comment type="caution">
    <text evidence="1">The sequence shown here is derived from an EMBL/GenBank/DDBJ whole genome shotgun (WGS) entry which is preliminary data.</text>
</comment>
<reference evidence="1 2" key="1">
    <citation type="submission" date="2024-11" db="EMBL/GenBank/DDBJ databases">
        <title>Chromosome-level genome assembly of the freshwater bivalve Anodonta woodiana.</title>
        <authorList>
            <person name="Chen X."/>
        </authorList>
    </citation>
    <scope>NUCLEOTIDE SEQUENCE [LARGE SCALE GENOMIC DNA]</scope>
    <source>
        <strain evidence="1">MN2024</strain>
        <tissue evidence="1">Gills</tissue>
    </source>
</reference>
<keyword evidence="2" id="KW-1185">Reference proteome</keyword>
<dbReference type="EMBL" id="JBJQND010000016">
    <property type="protein sequence ID" value="KAL3847153.1"/>
    <property type="molecule type" value="Genomic_DNA"/>
</dbReference>
<sequence length="105" mass="12139">MHGEHIKHVPLVFIVISGKNKKDYKVSFVADFESGIWKALRLVFDNPHTRGCAFHWGAVWRKLQEIGLQTTYTQRDDVFKLCRKVFALVFLPAEHIPSAFAKLKD</sequence>
<organism evidence="1 2">
    <name type="scientific">Sinanodonta woodiana</name>
    <name type="common">Chinese pond mussel</name>
    <name type="synonym">Anodonta woodiana</name>
    <dbReference type="NCBI Taxonomy" id="1069815"/>
    <lineage>
        <taxon>Eukaryota</taxon>
        <taxon>Metazoa</taxon>
        <taxon>Spiralia</taxon>
        <taxon>Lophotrochozoa</taxon>
        <taxon>Mollusca</taxon>
        <taxon>Bivalvia</taxon>
        <taxon>Autobranchia</taxon>
        <taxon>Heteroconchia</taxon>
        <taxon>Palaeoheterodonta</taxon>
        <taxon>Unionida</taxon>
        <taxon>Unionoidea</taxon>
        <taxon>Unionidae</taxon>
        <taxon>Unioninae</taxon>
        <taxon>Sinanodonta</taxon>
    </lineage>
</organism>
<gene>
    <name evidence="1" type="ORF">ACJMK2_018082</name>
</gene>
<accession>A0ABD3UFC8</accession>
<evidence type="ECO:0000313" key="2">
    <source>
        <dbReference type="Proteomes" id="UP001634394"/>
    </source>
</evidence>
<evidence type="ECO:0000313" key="1">
    <source>
        <dbReference type="EMBL" id="KAL3847153.1"/>
    </source>
</evidence>
<dbReference type="Proteomes" id="UP001634394">
    <property type="component" value="Unassembled WGS sequence"/>
</dbReference>
<proteinExistence type="predicted"/>
<dbReference type="AlphaFoldDB" id="A0ABD3UFC8"/>